<dbReference type="RefSeq" id="WP_146797367.1">
    <property type="nucleotide sequence ID" value="NZ_BARC01000006.1"/>
</dbReference>
<accession>A0A511B1G5</accession>
<evidence type="ECO:0000256" key="1">
    <source>
        <dbReference type="ARBA" id="ARBA00001625"/>
    </source>
</evidence>
<dbReference type="HAMAP" id="MF_02095">
    <property type="entry name" value="CysQ"/>
    <property type="match status" value="1"/>
</dbReference>
<dbReference type="Gene3D" id="3.30.540.10">
    <property type="entry name" value="Fructose-1,6-Bisphosphatase, subunit A, domain 1"/>
    <property type="match status" value="1"/>
</dbReference>
<dbReference type="PRINTS" id="PR00377">
    <property type="entry name" value="IMPHPHTASES"/>
</dbReference>
<evidence type="ECO:0000256" key="7">
    <source>
        <dbReference type="ARBA" id="ARBA00022842"/>
    </source>
</evidence>
<comment type="catalytic activity">
    <reaction evidence="1 9">
        <text>adenosine 3',5'-bisphosphate + H2O = AMP + phosphate</text>
        <dbReference type="Rhea" id="RHEA:10040"/>
        <dbReference type="ChEBI" id="CHEBI:15377"/>
        <dbReference type="ChEBI" id="CHEBI:43474"/>
        <dbReference type="ChEBI" id="CHEBI:58343"/>
        <dbReference type="ChEBI" id="CHEBI:456215"/>
        <dbReference type="EC" id="3.1.3.7"/>
    </reaction>
</comment>
<dbReference type="GO" id="GO:0008441">
    <property type="term" value="F:3'(2'),5'-bisphosphate nucleotidase activity"/>
    <property type="evidence" value="ECO:0007669"/>
    <property type="project" value="UniProtKB-UniRule"/>
</dbReference>
<feature type="binding site" evidence="10">
    <location>
        <position position="97"/>
    </location>
    <ligand>
        <name>Mg(2+)</name>
        <dbReference type="ChEBI" id="CHEBI:18420"/>
        <label>1</label>
        <note>catalytic</note>
    </ligand>
</feature>
<name>A0A511B1G5_9PROT</name>
<feature type="binding site" evidence="9">
    <location>
        <position position="99"/>
    </location>
    <ligand>
        <name>Mg(2+)</name>
        <dbReference type="ChEBI" id="CHEBI:18420"/>
        <label>1</label>
    </ligand>
</feature>
<feature type="binding site" evidence="10">
    <location>
        <position position="223"/>
    </location>
    <ligand>
        <name>Mg(2+)</name>
        <dbReference type="ChEBI" id="CHEBI:18420"/>
        <label>1</label>
        <note>catalytic</note>
    </ligand>
</feature>
<evidence type="ECO:0000256" key="4">
    <source>
        <dbReference type="ARBA" id="ARBA00022519"/>
    </source>
</evidence>
<feature type="binding site" evidence="9">
    <location>
        <position position="78"/>
    </location>
    <ligand>
        <name>substrate</name>
    </ligand>
</feature>
<dbReference type="GO" id="GO:0000287">
    <property type="term" value="F:magnesium ion binding"/>
    <property type="evidence" value="ECO:0007669"/>
    <property type="project" value="UniProtKB-UniRule"/>
</dbReference>
<dbReference type="InterPro" id="IPR000760">
    <property type="entry name" value="Inositol_monophosphatase-like"/>
</dbReference>
<dbReference type="EMBL" id="BJUZ01000002">
    <property type="protein sequence ID" value="GEK94300.1"/>
    <property type="molecule type" value="Genomic_DNA"/>
</dbReference>
<comment type="similarity">
    <text evidence="2 9">Belongs to the inositol monophosphatase superfamily. CysQ family.</text>
</comment>
<dbReference type="InterPro" id="IPR020550">
    <property type="entry name" value="Inositol_monophosphatase_CS"/>
</dbReference>
<dbReference type="GO" id="GO:0000103">
    <property type="term" value="P:sulfate assimilation"/>
    <property type="evidence" value="ECO:0007669"/>
    <property type="project" value="TreeGrafter"/>
</dbReference>
<keyword evidence="3 9" id="KW-1003">Cell membrane</keyword>
<evidence type="ECO:0000313" key="12">
    <source>
        <dbReference type="Proteomes" id="UP000321230"/>
    </source>
</evidence>
<keyword evidence="8 9" id="KW-0472">Membrane</keyword>
<comment type="subcellular location">
    <subcellularLocation>
        <location evidence="9">Cell inner membrane</location>
        <topology evidence="9">Peripheral membrane protein</topology>
        <orientation evidence="9">Cytoplasmic side</orientation>
    </subcellularLocation>
</comment>
<comment type="cofactor">
    <cofactor evidence="9 10">
        <name>Mg(2+)</name>
        <dbReference type="ChEBI" id="CHEBI:18420"/>
    </cofactor>
</comment>
<evidence type="ECO:0000256" key="6">
    <source>
        <dbReference type="ARBA" id="ARBA00022801"/>
    </source>
</evidence>
<dbReference type="GO" id="GO:0050427">
    <property type="term" value="P:3'-phosphoadenosine 5'-phosphosulfate metabolic process"/>
    <property type="evidence" value="ECO:0007669"/>
    <property type="project" value="TreeGrafter"/>
</dbReference>
<evidence type="ECO:0000256" key="8">
    <source>
        <dbReference type="ARBA" id="ARBA00023136"/>
    </source>
</evidence>
<organism evidence="11 12">
    <name type="scientific">Gluconobacter wancherniae NBRC 103581</name>
    <dbReference type="NCBI Taxonomy" id="656744"/>
    <lineage>
        <taxon>Bacteria</taxon>
        <taxon>Pseudomonadati</taxon>
        <taxon>Pseudomonadota</taxon>
        <taxon>Alphaproteobacteria</taxon>
        <taxon>Acetobacterales</taxon>
        <taxon>Acetobacteraceae</taxon>
        <taxon>Gluconobacter</taxon>
    </lineage>
</organism>
<dbReference type="OrthoDB" id="9785695at2"/>
<dbReference type="InterPro" id="IPR020583">
    <property type="entry name" value="Inositol_monoP_metal-BS"/>
</dbReference>
<dbReference type="PROSITE" id="PS00630">
    <property type="entry name" value="IMP_2"/>
    <property type="match status" value="1"/>
</dbReference>
<keyword evidence="4 9" id="KW-0997">Cell inner membrane</keyword>
<evidence type="ECO:0000256" key="2">
    <source>
        <dbReference type="ARBA" id="ARBA00005289"/>
    </source>
</evidence>
<dbReference type="PROSITE" id="PS00629">
    <property type="entry name" value="IMP_1"/>
    <property type="match status" value="1"/>
</dbReference>
<dbReference type="SUPFAM" id="SSF56655">
    <property type="entry name" value="Carbohydrate phosphatase"/>
    <property type="match status" value="1"/>
</dbReference>
<keyword evidence="5 9" id="KW-0479">Metal-binding</keyword>
<dbReference type="GO" id="GO:0005886">
    <property type="term" value="C:plasma membrane"/>
    <property type="evidence" value="ECO:0007669"/>
    <property type="project" value="UniProtKB-SubCell"/>
</dbReference>
<feature type="binding site" evidence="9">
    <location>
        <position position="97"/>
    </location>
    <ligand>
        <name>Mg(2+)</name>
        <dbReference type="ChEBI" id="CHEBI:18420"/>
        <label>2</label>
    </ligand>
</feature>
<dbReference type="PANTHER" id="PTHR43028">
    <property type="entry name" value="3'(2'),5'-BISPHOSPHATE NUCLEOTIDASE 1"/>
    <property type="match status" value="1"/>
</dbReference>
<keyword evidence="12" id="KW-1185">Reference proteome</keyword>
<reference evidence="11 12" key="1">
    <citation type="submission" date="2019-07" db="EMBL/GenBank/DDBJ databases">
        <title>Whole genome shotgun sequence of Gluconobacter wancherniae NBRC 103581.</title>
        <authorList>
            <person name="Hosoyama A."/>
            <person name="Uohara A."/>
            <person name="Ohji S."/>
            <person name="Ichikawa N."/>
        </authorList>
    </citation>
    <scope>NUCLEOTIDE SEQUENCE [LARGE SCALE GENOMIC DNA]</scope>
    <source>
        <strain evidence="11 12">NBRC 103581</strain>
    </source>
</reference>
<feature type="binding site" evidence="10">
    <location>
        <position position="78"/>
    </location>
    <ligand>
        <name>Mg(2+)</name>
        <dbReference type="ChEBI" id="CHEBI:18420"/>
        <label>1</label>
        <note>catalytic</note>
    </ligand>
</feature>
<evidence type="ECO:0000256" key="10">
    <source>
        <dbReference type="PIRSR" id="PIRSR600760-2"/>
    </source>
</evidence>
<dbReference type="Proteomes" id="UP000321230">
    <property type="component" value="Unassembled WGS sequence"/>
</dbReference>
<evidence type="ECO:0000256" key="5">
    <source>
        <dbReference type="ARBA" id="ARBA00022723"/>
    </source>
</evidence>
<feature type="binding site" evidence="10">
    <location>
        <position position="100"/>
    </location>
    <ligand>
        <name>Mg(2+)</name>
        <dbReference type="ChEBI" id="CHEBI:18420"/>
        <label>1</label>
        <note>catalytic</note>
    </ligand>
</feature>
<keyword evidence="7 9" id="KW-0460">Magnesium</keyword>
<dbReference type="Pfam" id="PF00459">
    <property type="entry name" value="Inositol_P"/>
    <property type="match status" value="1"/>
</dbReference>
<protein>
    <recommendedName>
        <fullName evidence="9">3'(2'),5'-bisphosphate nucleotidase CysQ</fullName>
        <ecNumber evidence="9">3.1.3.7</ecNumber>
    </recommendedName>
    <alternativeName>
        <fullName evidence="9">3'(2'),5-bisphosphonucleoside 3'(2')-phosphohydrolase</fullName>
    </alternativeName>
    <alternativeName>
        <fullName evidence="9">3'-phosphoadenosine 5'-phosphate phosphatase</fullName>
        <shortName evidence="9">PAP phosphatase</shortName>
    </alternativeName>
</protein>
<feature type="binding site" evidence="9">
    <location>
        <begin position="99"/>
        <end position="102"/>
    </location>
    <ligand>
        <name>substrate</name>
    </ligand>
</feature>
<dbReference type="InterPro" id="IPR050725">
    <property type="entry name" value="CysQ/Inositol_MonoPase"/>
</dbReference>
<dbReference type="GO" id="GO:0046854">
    <property type="term" value="P:phosphatidylinositol phosphate biosynthetic process"/>
    <property type="evidence" value="ECO:0007669"/>
    <property type="project" value="InterPro"/>
</dbReference>
<dbReference type="EC" id="3.1.3.7" evidence="9"/>
<evidence type="ECO:0000256" key="9">
    <source>
        <dbReference type="HAMAP-Rule" id="MF_02095"/>
    </source>
</evidence>
<dbReference type="AlphaFoldDB" id="A0A511B1G5"/>
<feature type="binding site" evidence="10">
    <location>
        <position position="99"/>
    </location>
    <ligand>
        <name>Mg(2+)</name>
        <dbReference type="ChEBI" id="CHEBI:18420"/>
        <label>1</label>
        <note>catalytic</note>
    </ligand>
</feature>
<dbReference type="InterPro" id="IPR006240">
    <property type="entry name" value="CysQ"/>
</dbReference>
<evidence type="ECO:0000256" key="3">
    <source>
        <dbReference type="ARBA" id="ARBA00022475"/>
    </source>
</evidence>
<sequence>MILSSVPQVSPDDDRALLALALRLASEAAEIINEIRARGFQTEIKADASPVTEADRASERHILRGLRDACPSLPAIGEEEMSAGVEVEAGHAYWLVDPLDGTRDFSSGGADFTVNIGLVRGEHAVLGVVALPAHGQIYAGGQGLGANRYDASGVQPIHTAKPSEEGLRVLASRHYGNSELLDAWLAGRKVLSLEKMGSSVKFMRVAEGTADFYPRLGPTMEWDTCAPQAILEAAGGHLLDEHSAPMRYGKPGRLNASFYCTGSEA</sequence>
<keyword evidence="6 9" id="KW-0378">Hydrolase</keyword>
<proteinExistence type="inferred from homology"/>
<feature type="binding site" evidence="9">
    <location>
        <position position="100"/>
    </location>
    <ligand>
        <name>Mg(2+)</name>
        <dbReference type="ChEBI" id="CHEBI:18420"/>
        <label>2</label>
    </ligand>
</feature>
<dbReference type="PANTHER" id="PTHR43028:SF5">
    <property type="entry name" value="3'(2'),5'-BISPHOSPHATE NUCLEOTIDASE 1"/>
    <property type="match status" value="1"/>
</dbReference>
<gene>
    <name evidence="9" type="primary">cysQ</name>
    <name evidence="11" type="ORF">GWA01_20700</name>
</gene>
<evidence type="ECO:0000313" key="11">
    <source>
        <dbReference type="EMBL" id="GEK94300.1"/>
    </source>
</evidence>
<feature type="binding site" evidence="9">
    <location>
        <position position="78"/>
    </location>
    <ligand>
        <name>Mg(2+)</name>
        <dbReference type="ChEBI" id="CHEBI:18420"/>
        <label>1</label>
    </ligand>
</feature>
<comment type="caution">
    <text evidence="11">The sequence shown here is derived from an EMBL/GenBank/DDBJ whole genome shotgun (WGS) entry which is preliminary data.</text>
</comment>
<comment type="function">
    <text evidence="9">Converts adenosine-3',5'-bisphosphate (PAP) to AMP.</text>
</comment>
<feature type="binding site" evidence="9">
    <location>
        <position position="223"/>
    </location>
    <ligand>
        <name>Mg(2+)</name>
        <dbReference type="ChEBI" id="CHEBI:18420"/>
        <label>2</label>
    </ligand>
</feature>
<dbReference type="CDD" id="cd01638">
    <property type="entry name" value="CysQ"/>
    <property type="match status" value="1"/>
</dbReference>
<dbReference type="Gene3D" id="3.40.190.80">
    <property type="match status" value="1"/>
</dbReference>
<feature type="binding site" evidence="9">
    <location>
        <position position="97"/>
    </location>
    <ligand>
        <name>Mg(2+)</name>
        <dbReference type="ChEBI" id="CHEBI:18420"/>
        <label>1</label>
    </ligand>
</feature>
<feature type="binding site" evidence="9">
    <location>
        <position position="223"/>
    </location>
    <ligand>
        <name>substrate</name>
    </ligand>
</feature>